<dbReference type="Pfam" id="PF04024">
    <property type="entry name" value="PspC"/>
    <property type="match status" value="1"/>
</dbReference>
<gene>
    <name evidence="8" type="ORF">FHX34_105501</name>
</gene>
<keyword evidence="2" id="KW-1003">Cell membrane</keyword>
<feature type="transmembrane region" description="Helical" evidence="6">
    <location>
        <begin position="81"/>
        <end position="103"/>
    </location>
</feature>
<dbReference type="PANTHER" id="PTHR33885:SF3">
    <property type="entry name" value="PHAGE SHOCK PROTEIN C"/>
    <property type="match status" value="1"/>
</dbReference>
<accession>A0A561VLY1</accession>
<dbReference type="InterPro" id="IPR052027">
    <property type="entry name" value="PspC"/>
</dbReference>
<dbReference type="PANTHER" id="PTHR33885">
    <property type="entry name" value="PHAGE SHOCK PROTEIN C"/>
    <property type="match status" value="1"/>
</dbReference>
<evidence type="ECO:0000313" key="9">
    <source>
        <dbReference type="Proteomes" id="UP000320239"/>
    </source>
</evidence>
<keyword evidence="9" id="KW-1185">Reference proteome</keyword>
<comment type="caution">
    <text evidence="8">The sequence shown here is derived from an EMBL/GenBank/DDBJ whole genome shotgun (WGS) entry which is preliminary data.</text>
</comment>
<dbReference type="InterPro" id="IPR007168">
    <property type="entry name" value="Phageshock_PspC_N"/>
</dbReference>
<dbReference type="RefSeq" id="WP_122978807.1">
    <property type="nucleotide sequence ID" value="NZ_BOMX01000095.1"/>
</dbReference>
<evidence type="ECO:0000256" key="1">
    <source>
        <dbReference type="ARBA" id="ARBA00004162"/>
    </source>
</evidence>
<feature type="transmembrane region" description="Helical" evidence="6">
    <location>
        <begin position="42"/>
        <end position="69"/>
    </location>
</feature>
<keyword evidence="5 6" id="KW-0472">Membrane</keyword>
<evidence type="ECO:0000259" key="7">
    <source>
        <dbReference type="Pfam" id="PF04024"/>
    </source>
</evidence>
<name>A0A561VLY1_ACTTI</name>
<evidence type="ECO:0000256" key="4">
    <source>
        <dbReference type="ARBA" id="ARBA00022989"/>
    </source>
</evidence>
<sequence>MTTPSIPTPPVFPARTLRRSRADRVIGGVCGGLGRHFEVDPLLLRIVAAALALASGVGLLAYVVAWVLIPDDIDEPARPRLSLGLVSWYLALALVVLGGVLLLRLAVPWLPVGLFWPMLVVLAGILVLTSIYERKP</sequence>
<evidence type="ECO:0000256" key="6">
    <source>
        <dbReference type="SAM" id="Phobius"/>
    </source>
</evidence>
<organism evidence="8 9">
    <name type="scientific">Actinoplanes teichomyceticus</name>
    <dbReference type="NCBI Taxonomy" id="1867"/>
    <lineage>
        <taxon>Bacteria</taxon>
        <taxon>Bacillati</taxon>
        <taxon>Actinomycetota</taxon>
        <taxon>Actinomycetes</taxon>
        <taxon>Micromonosporales</taxon>
        <taxon>Micromonosporaceae</taxon>
        <taxon>Actinoplanes</taxon>
    </lineage>
</organism>
<dbReference type="AlphaFoldDB" id="A0A561VLY1"/>
<keyword evidence="4 6" id="KW-1133">Transmembrane helix</keyword>
<evidence type="ECO:0000313" key="8">
    <source>
        <dbReference type="EMBL" id="TWG12634.1"/>
    </source>
</evidence>
<dbReference type="Proteomes" id="UP000320239">
    <property type="component" value="Unassembled WGS sequence"/>
</dbReference>
<protein>
    <submittedName>
        <fullName evidence="8">Phage shock protein C (PspC) family protein</fullName>
    </submittedName>
</protein>
<feature type="transmembrane region" description="Helical" evidence="6">
    <location>
        <begin position="109"/>
        <end position="132"/>
    </location>
</feature>
<feature type="domain" description="Phage shock protein PspC N-terminal" evidence="7">
    <location>
        <begin position="15"/>
        <end position="71"/>
    </location>
</feature>
<dbReference type="GO" id="GO:0005886">
    <property type="term" value="C:plasma membrane"/>
    <property type="evidence" value="ECO:0007669"/>
    <property type="project" value="UniProtKB-SubCell"/>
</dbReference>
<dbReference type="EMBL" id="VIWY01000005">
    <property type="protein sequence ID" value="TWG12634.1"/>
    <property type="molecule type" value="Genomic_DNA"/>
</dbReference>
<evidence type="ECO:0000256" key="2">
    <source>
        <dbReference type="ARBA" id="ARBA00022475"/>
    </source>
</evidence>
<comment type="subcellular location">
    <subcellularLocation>
        <location evidence="1">Cell membrane</location>
        <topology evidence="1">Single-pass membrane protein</topology>
    </subcellularLocation>
</comment>
<evidence type="ECO:0000256" key="3">
    <source>
        <dbReference type="ARBA" id="ARBA00022692"/>
    </source>
</evidence>
<proteinExistence type="predicted"/>
<reference evidence="8 9" key="1">
    <citation type="submission" date="2019-06" db="EMBL/GenBank/DDBJ databases">
        <title>Sequencing the genomes of 1000 actinobacteria strains.</title>
        <authorList>
            <person name="Klenk H.-P."/>
        </authorList>
    </citation>
    <scope>NUCLEOTIDE SEQUENCE [LARGE SCALE GENOMIC DNA]</scope>
    <source>
        <strain evidence="8 9">DSM 43866</strain>
    </source>
</reference>
<keyword evidence="3 6" id="KW-0812">Transmembrane</keyword>
<dbReference type="OrthoDB" id="7359894at2"/>
<evidence type="ECO:0000256" key="5">
    <source>
        <dbReference type="ARBA" id="ARBA00023136"/>
    </source>
</evidence>